<dbReference type="InterPro" id="IPR036938">
    <property type="entry name" value="PAP2/HPO_sf"/>
</dbReference>
<feature type="transmembrane region" description="Helical" evidence="2">
    <location>
        <begin position="89"/>
        <end position="112"/>
    </location>
</feature>
<dbReference type="Proteomes" id="UP000195402">
    <property type="component" value="Unassembled WGS sequence"/>
</dbReference>
<evidence type="ECO:0000256" key="1">
    <source>
        <dbReference type="SAM" id="MobiDB-lite"/>
    </source>
</evidence>
<accession>A0A200PS40</accession>
<feature type="transmembrane region" description="Helical" evidence="2">
    <location>
        <begin position="178"/>
        <end position="198"/>
    </location>
</feature>
<dbReference type="Pfam" id="PF01569">
    <property type="entry name" value="PAP2"/>
    <property type="match status" value="1"/>
</dbReference>
<dbReference type="FunCoup" id="A0A200PS40">
    <property type="interactions" value="183"/>
</dbReference>
<reference evidence="4 5" key="1">
    <citation type="journal article" date="2017" name="Mol. Plant">
        <title>The Genome of Medicinal Plant Macleaya cordata Provides New Insights into Benzylisoquinoline Alkaloids Metabolism.</title>
        <authorList>
            <person name="Liu X."/>
            <person name="Liu Y."/>
            <person name="Huang P."/>
            <person name="Ma Y."/>
            <person name="Qing Z."/>
            <person name="Tang Q."/>
            <person name="Cao H."/>
            <person name="Cheng P."/>
            <person name="Zheng Y."/>
            <person name="Yuan Z."/>
            <person name="Zhou Y."/>
            <person name="Liu J."/>
            <person name="Tang Z."/>
            <person name="Zhuo Y."/>
            <person name="Zhang Y."/>
            <person name="Yu L."/>
            <person name="Huang J."/>
            <person name="Yang P."/>
            <person name="Peng Q."/>
            <person name="Zhang J."/>
            <person name="Jiang W."/>
            <person name="Zhang Z."/>
            <person name="Lin K."/>
            <person name="Ro D.K."/>
            <person name="Chen X."/>
            <person name="Xiong X."/>
            <person name="Shang Y."/>
            <person name="Huang S."/>
            <person name="Zeng J."/>
        </authorList>
    </citation>
    <scope>NUCLEOTIDE SEQUENCE [LARGE SCALE GENOMIC DNA]</scope>
    <source>
        <strain evidence="5">cv. BLH2017</strain>
        <tissue evidence="4">Root</tissue>
    </source>
</reference>
<dbReference type="SUPFAM" id="SSF48317">
    <property type="entry name" value="Acid phosphatase/Vanadium-dependent haloperoxidase"/>
    <property type="match status" value="1"/>
</dbReference>
<evidence type="ECO:0000313" key="5">
    <source>
        <dbReference type="Proteomes" id="UP000195402"/>
    </source>
</evidence>
<evidence type="ECO:0000259" key="3">
    <source>
        <dbReference type="SMART" id="SM00014"/>
    </source>
</evidence>
<dbReference type="Gene3D" id="1.20.144.10">
    <property type="entry name" value="Phosphatidic acid phosphatase type 2/haloperoxidase"/>
    <property type="match status" value="1"/>
</dbReference>
<evidence type="ECO:0000313" key="4">
    <source>
        <dbReference type="EMBL" id="OVA01012.1"/>
    </source>
</evidence>
<keyword evidence="4" id="KW-0560">Oxidoreductase</keyword>
<dbReference type="OrthoDB" id="10266771at2759"/>
<dbReference type="InterPro" id="IPR000326">
    <property type="entry name" value="PAP2/HPO"/>
</dbReference>
<organism evidence="4 5">
    <name type="scientific">Macleaya cordata</name>
    <name type="common">Five-seeded plume-poppy</name>
    <name type="synonym">Bocconia cordata</name>
    <dbReference type="NCBI Taxonomy" id="56857"/>
    <lineage>
        <taxon>Eukaryota</taxon>
        <taxon>Viridiplantae</taxon>
        <taxon>Streptophyta</taxon>
        <taxon>Embryophyta</taxon>
        <taxon>Tracheophyta</taxon>
        <taxon>Spermatophyta</taxon>
        <taxon>Magnoliopsida</taxon>
        <taxon>Ranunculales</taxon>
        <taxon>Papaveraceae</taxon>
        <taxon>Papaveroideae</taxon>
        <taxon>Macleaya</taxon>
    </lineage>
</organism>
<keyword evidence="2" id="KW-1133">Transmembrane helix</keyword>
<feature type="transmembrane region" description="Helical" evidence="2">
    <location>
        <begin position="142"/>
        <end position="166"/>
    </location>
</feature>
<feature type="transmembrane region" description="Helical" evidence="2">
    <location>
        <begin position="204"/>
        <end position="226"/>
    </location>
</feature>
<feature type="region of interest" description="Disordered" evidence="1">
    <location>
        <begin position="1"/>
        <end position="25"/>
    </location>
</feature>
<dbReference type="AlphaFoldDB" id="A0A200PS40"/>
<comment type="caution">
    <text evidence="4">The sequence shown here is derived from an EMBL/GenBank/DDBJ whole genome shotgun (WGS) entry which is preliminary data.</text>
</comment>
<sequence>MREEKQPPPPPPPKSVTTTSTSSKPNSLLSRLIDLDTTWSLHIHTICHPFPRSILKALELCGDGRFWFPIPIALFFSSSLSLKSNHLQSILIGLLIGSLFDLILIGLIKFLIRRPRPFYNKGMHLTVAVDHWSFPSGHSSRVWFISYFLYLSSASIPAALIQLGYSGNQWIGSDDGKIVKIFVSIVCLWSAATSISRVLLGRHFVLDVIAGACLGVLEALLVFNFCKV</sequence>
<proteinExistence type="predicted"/>
<dbReference type="PANTHER" id="PTHR14969:SF13">
    <property type="entry name" value="AT30094P"/>
    <property type="match status" value="1"/>
</dbReference>
<feature type="compositionally biased region" description="Low complexity" evidence="1">
    <location>
        <begin position="15"/>
        <end position="25"/>
    </location>
</feature>
<dbReference type="GO" id="GO:0004601">
    <property type="term" value="F:peroxidase activity"/>
    <property type="evidence" value="ECO:0007669"/>
    <property type="project" value="UniProtKB-KW"/>
</dbReference>
<gene>
    <name evidence="4" type="ORF">BVC80_1471g10</name>
</gene>
<dbReference type="PANTHER" id="PTHR14969">
    <property type="entry name" value="SPHINGOSINE-1-PHOSPHATE PHOSPHOHYDROLASE"/>
    <property type="match status" value="1"/>
</dbReference>
<name>A0A200PS40_MACCD</name>
<feature type="domain" description="Phosphatidic acid phosphatase type 2/haloperoxidase" evidence="3">
    <location>
        <begin position="89"/>
        <end position="223"/>
    </location>
</feature>
<evidence type="ECO:0000256" key="2">
    <source>
        <dbReference type="SAM" id="Phobius"/>
    </source>
</evidence>
<keyword evidence="4" id="KW-0575">Peroxidase</keyword>
<protein>
    <submittedName>
        <fullName evidence="4">Phosphatidic acid phosphatase type 2/haloperoxidase</fullName>
    </submittedName>
</protein>
<dbReference type="STRING" id="56857.A0A200PS40"/>
<keyword evidence="2" id="KW-0472">Membrane</keyword>
<dbReference type="SMART" id="SM00014">
    <property type="entry name" value="acidPPc"/>
    <property type="match status" value="1"/>
</dbReference>
<dbReference type="GO" id="GO:0042392">
    <property type="term" value="F:sphingosine-1-phosphate phosphatase activity"/>
    <property type="evidence" value="ECO:0007669"/>
    <property type="project" value="TreeGrafter"/>
</dbReference>
<dbReference type="OMA" id="LKINCKF"/>
<dbReference type="EMBL" id="MVGT01004224">
    <property type="protein sequence ID" value="OVA01012.1"/>
    <property type="molecule type" value="Genomic_DNA"/>
</dbReference>
<keyword evidence="2" id="KW-0812">Transmembrane</keyword>
<dbReference type="InParanoid" id="A0A200PS40"/>
<keyword evidence="5" id="KW-1185">Reference proteome</keyword>